<sequence>MPQPAGPTHSVLVAEELLCERLLHPPVHVVQEHVGVPLAAARARQGRRCPYRGHPPRRCREVPLRSVDHEHVPLGLVHLGRQVVQRQRARPVAAYAQGAVAAAGARQAGRAVLVGGEEAVGLVEARAVGDEVRAEERRLRAHDAVPRGVLLEEDGGAAGVERVPEPGVVAQAEHQQPQRCAAAEHGERQRDLVPRLLRHGLHCGVLHAGVGQRGHARLAVPGPGGRRDRRQARQRQGQRREQVRRQRRRHERGHQVERREQQRARAGEEEAAAAGRLHHRRAVSGARCSTRRDARVECPSVRTRVGKRERALGGGDWLLFLGRRETVCGCVRMCRLLLGLAFVGGRSDSL</sequence>
<feature type="region of interest" description="Disordered" evidence="1">
    <location>
        <begin position="214"/>
        <end position="289"/>
    </location>
</feature>
<accession>A0A2T8I932</accession>
<dbReference type="Proteomes" id="UP000243499">
    <property type="component" value="Chromosome 8"/>
</dbReference>
<dbReference type="Gramene" id="PVH34199">
    <property type="protein sequence ID" value="PVH34199"/>
    <property type="gene ID" value="PAHAL_8G169100"/>
</dbReference>
<feature type="compositionally biased region" description="Basic residues" evidence="1">
    <location>
        <begin position="227"/>
        <end position="237"/>
    </location>
</feature>
<proteinExistence type="predicted"/>
<dbReference type="AlphaFoldDB" id="A0A2T8I932"/>
<evidence type="ECO:0000313" key="2">
    <source>
        <dbReference type="EMBL" id="PVH34199.1"/>
    </source>
</evidence>
<protein>
    <submittedName>
        <fullName evidence="2">Uncharacterized protein</fullName>
    </submittedName>
</protein>
<reference evidence="2" key="1">
    <citation type="submission" date="2018-04" db="EMBL/GenBank/DDBJ databases">
        <title>WGS assembly of Panicum hallii.</title>
        <authorList>
            <person name="Lovell J."/>
            <person name="Jenkins J."/>
            <person name="Lowry D."/>
            <person name="Mamidi S."/>
            <person name="Sreedasyam A."/>
            <person name="Weng X."/>
            <person name="Barry K."/>
            <person name="Bonette J."/>
            <person name="Campitelli B."/>
            <person name="Daum C."/>
            <person name="Gordon S."/>
            <person name="Gould B."/>
            <person name="Lipzen A."/>
            <person name="Macqueen A."/>
            <person name="Palacio-Mejia J."/>
            <person name="Plott C."/>
            <person name="Shakirov E."/>
            <person name="Shu S."/>
            <person name="Yoshinaga Y."/>
            <person name="Zane M."/>
            <person name="Rokhsar D."/>
            <person name="Grimwood J."/>
            <person name="Schmutz J."/>
            <person name="Juenger T."/>
        </authorList>
    </citation>
    <scope>NUCLEOTIDE SEQUENCE [LARGE SCALE GENOMIC DNA]</scope>
    <source>
        <strain evidence="2">FIL2</strain>
    </source>
</reference>
<gene>
    <name evidence="2" type="ORF">PAHAL_8G169100</name>
</gene>
<organism evidence="2">
    <name type="scientific">Panicum hallii</name>
    <dbReference type="NCBI Taxonomy" id="206008"/>
    <lineage>
        <taxon>Eukaryota</taxon>
        <taxon>Viridiplantae</taxon>
        <taxon>Streptophyta</taxon>
        <taxon>Embryophyta</taxon>
        <taxon>Tracheophyta</taxon>
        <taxon>Spermatophyta</taxon>
        <taxon>Magnoliopsida</taxon>
        <taxon>Liliopsida</taxon>
        <taxon>Poales</taxon>
        <taxon>Poaceae</taxon>
        <taxon>PACMAD clade</taxon>
        <taxon>Panicoideae</taxon>
        <taxon>Panicodae</taxon>
        <taxon>Paniceae</taxon>
        <taxon>Panicinae</taxon>
        <taxon>Panicum</taxon>
        <taxon>Panicum sect. Panicum</taxon>
    </lineage>
</organism>
<feature type="compositionally biased region" description="Basic and acidic residues" evidence="1">
    <location>
        <begin position="253"/>
        <end position="268"/>
    </location>
</feature>
<dbReference type="EMBL" id="CM008053">
    <property type="protein sequence ID" value="PVH34199.1"/>
    <property type="molecule type" value="Genomic_DNA"/>
</dbReference>
<evidence type="ECO:0000256" key="1">
    <source>
        <dbReference type="SAM" id="MobiDB-lite"/>
    </source>
</evidence>
<name>A0A2T8I932_9POAL</name>